<dbReference type="AlphaFoldDB" id="A0A2D4KB25"/>
<accession>A0A2D4KB25</accession>
<sequence>MFRLDFAFLSIYQVFFPKHLREAVDVYTTIKSRTVSDPKTITGTFTCSPILRVNSQTDPNSANFLPLKRIERFTRKKIITSPPSLYIDGKSAEMFNRLAPVLCNSNST</sequence>
<protein>
    <submittedName>
        <fullName evidence="1">Uncharacterized protein</fullName>
    </submittedName>
</protein>
<name>A0A2D4KB25_9SAUR</name>
<reference evidence="1" key="1">
    <citation type="submission" date="2017-07" db="EMBL/GenBank/DDBJ databases">
        <authorList>
            <person name="Mikheyev A."/>
            <person name="Grau M."/>
        </authorList>
    </citation>
    <scope>NUCLEOTIDE SEQUENCE</scope>
    <source>
        <tissue evidence="1">Venom_gland</tissue>
    </source>
</reference>
<reference evidence="1" key="2">
    <citation type="submission" date="2017-11" db="EMBL/GenBank/DDBJ databases">
        <title>Coralsnake Venomics: Analyses of Venom Gland Transcriptomes and Proteomes of Six Brazilian Taxa.</title>
        <authorList>
            <person name="Aird S.D."/>
            <person name="Jorge da Silva N."/>
            <person name="Qiu L."/>
            <person name="Villar-Briones A."/>
            <person name="Aparecida-Saddi V."/>
            <person name="Campos-Telles M.P."/>
            <person name="Grau M."/>
            <person name="Mikheyev A.S."/>
        </authorList>
    </citation>
    <scope>NUCLEOTIDE SEQUENCE</scope>
    <source>
        <tissue evidence="1">Venom_gland</tissue>
    </source>
</reference>
<proteinExistence type="predicted"/>
<organism evidence="1">
    <name type="scientific">Micrurus paraensis</name>
    <dbReference type="NCBI Taxonomy" id="1970185"/>
    <lineage>
        <taxon>Eukaryota</taxon>
        <taxon>Metazoa</taxon>
        <taxon>Chordata</taxon>
        <taxon>Craniata</taxon>
        <taxon>Vertebrata</taxon>
        <taxon>Euteleostomi</taxon>
        <taxon>Lepidosauria</taxon>
        <taxon>Squamata</taxon>
        <taxon>Bifurcata</taxon>
        <taxon>Unidentata</taxon>
        <taxon>Episquamata</taxon>
        <taxon>Toxicofera</taxon>
        <taxon>Serpentes</taxon>
        <taxon>Colubroidea</taxon>
        <taxon>Elapidae</taxon>
        <taxon>Elapinae</taxon>
        <taxon>Micrurus</taxon>
    </lineage>
</organism>
<evidence type="ECO:0000313" key="1">
    <source>
        <dbReference type="EMBL" id="LAB05882.1"/>
    </source>
</evidence>
<dbReference type="EMBL" id="IACL01047197">
    <property type="protein sequence ID" value="LAB05882.1"/>
    <property type="molecule type" value="Transcribed_RNA"/>
</dbReference>